<evidence type="ECO:0000313" key="3">
    <source>
        <dbReference type="Proteomes" id="UP000499080"/>
    </source>
</evidence>
<evidence type="ECO:0000313" key="2">
    <source>
        <dbReference type="EMBL" id="GBM28343.1"/>
    </source>
</evidence>
<comment type="caution">
    <text evidence="2">The sequence shown here is derived from an EMBL/GenBank/DDBJ whole genome shotgun (WGS) entry which is preliminary data.</text>
</comment>
<keyword evidence="1" id="KW-0472">Membrane</keyword>
<reference evidence="2 3" key="1">
    <citation type="journal article" date="2019" name="Sci. Rep.">
        <title>Orb-weaving spider Araneus ventricosus genome elucidates the spidroin gene catalogue.</title>
        <authorList>
            <person name="Kono N."/>
            <person name="Nakamura H."/>
            <person name="Ohtoshi R."/>
            <person name="Moran D.A.P."/>
            <person name="Shinohara A."/>
            <person name="Yoshida Y."/>
            <person name="Fujiwara M."/>
            <person name="Mori M."/>
            <person name="Tomita M."/>
            <person name="Arakawa K."/>
        </authorList>
    </citation>
    <scope>NUCLEOTIDE SEQUENCE [LARGE SCALE GENOMIC DNA]</scope>
</reference>
<feature type="transmembrane region" description="Helical" evidence="1">
    <location>
        <begin position="93"/>
        <end position="112"/>
    </location>
</feature>
<dbReference type="EMBL" id="BGPR01000609">
    <property type="protein sequence ID" value="GBM28343.1"/>
    <property type="molecule type" value="Genomic_DNA"/>
</dbReference>
<keyword evidence="3" id="KW-1185">Reference proteome</keyword>
<accession>A0A4Y2EGR2</accession>
<dbReference type="OrthoDB" id="6430535at2759"/>
<dbReference type="Proteomes" id="UP000499080">
    <property type="component" value="Unassembled WGS sequence"/>
</dbReference>
<dbReference type="AlphaFoldDB" id="A0A4Y2EGR2"/>
<gene>
    <name evidence="2" type="ORF">AVEN_229527_1</name>
</gene>
<keyword evidence="1" id="KW-0812">Transmembrane</keyword>
<name>A0A4Y2EGR2_ARAVE</name>
<organism evidence="2 3">
    <name type="scientific">Araneus ventricosus</name>
    <name type="common">Orbweaver spider</name>
    <name type="synonym">Epeira ventricosa</name>
    <dbReference type="NCBI Taxonomy" id="182803"/>
    <lineage>
        <taxon>Eukaryota</taxon>
        <taxon>Metazoa</taxon>
        <taxon>Ecdysozoa</taxon>
        <taxon>Arthropoda</taxon>
        <taxon>Chelicerata</taxon>
        <taxon>Arachnida</taxon>
        <taxon>Araneae</taxon>
        <taxon>Araneomorphae</taxon>
        <taxon>Entelegynae</taxon>
        <taxon>Araneoidea</taxon>
        <taxon>Araneidae</taxon>
        <taxon>Araneus</taxon>
    </lineage>
</organism>
<proteinExistence type="predicted"/>
<evidence type="ECO:0000256" key="1">
    <source>
        <dbReference type="SAM" id="Phobius"/>
    </source>
</evidence>
<protein>
    <submittedName>
        <fullName evidence="2">Uncharacterized protein</fullName>
    </submittedName>
</protein>
<feature type="transmembrane region" description="Helical" evidence="1">
    <location>
        <begin position="21"/>
        <end position="41"/>
    </location>
</feature>
<sequence>MIALFRAGYRLAFDPNISQEYFVSLLFSAICSFLLQMIIMIPACLANEEAKHVAQILPDWIPKHESDLKLEFEKEFRQQKFLSSWNIYFFDRSLVITSIGTLLTYGILLGTVGK</sequence>
<keyword evidence="1" id="KW-1133">Transmembrane helix</keyword>